<protein>
    <submittedName>
        <fullName evidence="2">Uncharacterized protein</fullName>
    </submittedName>
</protein>
<evidence type="ECO:0000313" key="3">
    <source>
        <dbReference type="Proteomes" id="UP000076584"/>
    </source>
</evidence>
<name>A0A166ZIW5_COLIC</name>
<accession>A0A166ZIW5</accession>
<evidence type="ECO:0000313" key="2">
    <source>
        <dbReference type="EMBL" id="KZL78970.1"/>
    </source>
</evidence>
<proteinExistence type="predicted"/>
<dbReference type="Proteomes" id="UP000076584">
    <property type="component" value="Unassembled WGS sequence"/>
</dbReference>
<feature type="region of interest" description="Disordered" evidence="1">
    <location>
        <begin position="451"/>
        <end position="478"/>
    </location>
</feature>
<comment type="caution">
    <text evidence="2">The sequence shown here is derived from an EMBL/GenBank/DDBJ whole genome shotgun (WGS) entry which is preliminary data.</text>
</comment>
<gene>
    <name evidence="2" type="ORF">CI238_02286</name>
</gene>
<keyword evidence="3" id="KW-1185">Reference proteome</keyword>
<dbReference type="EMBL" id="LFIW01002185">
    <property type="protein sequence ID" value="KZL78970.1"/>
    <property type="molecule type" value="Genomic_DNA"/>
</dbReference>
<feature type="compositionally biased region" description="Polar residues" evidence="1">
    <location>
        <begin position="461"/>
        <end position="472"/>
    </location>
</feature>
<organism evidence="2 3">
    <name type="scientific">Colletotrichum incanum</name>
    <name type="common">Soybean anthracnose fungus</name>
    <dbReference type="NCBI Taxonomy" id="1573173"/>
    <lineage>
        <taxon>Eukaryota</taxon>
        <taxon>Fungi</taxon>
        <taxon>Dikarya</taxon>
        <taxon>Ascomycota</taxon>
        <taxon>Pezizomycotina</taxon>
        <taxon>Sordariomycetes</taxon>
        <taxon>Hypocreomycetidae</taxon>
        <taxon>Glomerellales</taxon>
        <taxon>Glomerellaceae</taxon>
        <taxon>Colletotrichum</taxon>
        <taxon>Colletotrichum spaethianum species complex</taxon>
    </lineage>
</organism>
<dbReference type="AlphaFoldDB" id="A0A166ZIW5"/>
<evidence type="ECO:0000256" key="1">
    <source>
        <dbReference type="SAM" id="MobiDB-lite"/>
    </source>
</evidence>
<dbReference type="STRING" id="1573173.A0A166ZIW5"/>
<reference evidence="2 3" key="1">
    <citation type="submission" date="2015-06" db="EMBL/GenBank/DDBJ databases">
        <title>Survival trade-offs in plant roots during colonization by closely related pathogenic and mutualistic fungi.</title>
        <authorList>
            <person name="Hacquard S."/>
            <person name="Kracher B."/>
            <person name="Hiruma K."/>
            <person name="Weinman A."/>
            <person name="Muench P."/>
            <person name="Garrido Oter R."/>
            <person name="Ver Loren van Themaat E."/>
            <person name="Dallerey J.-F."/>
            <person name="Damm U."/>
            <person name="Henrissat B."/>
            <person name="Lespinet O."/>
            <person name="Thon M."/>
            <person name="Kemen E."/>
            <person name="McHardy A.C."/>
            <person name="Schulze-Lefert P."/>
            <person name="O'Connell R.J."/>
        </authorList>
    </citation>
    <scope>NUCLEOTIDE SEQUENCE [LARGE SCALE GENOMIC DNA]</scope>
    <source>
        <strain evidence="2 3">MAFF 238704</strain>
    </source>
</reference>
<sequence length="478" mass="54006">MSVKEKFFLGFSQLYRKTLESDAQVKRTPGHLISAHSNEVLARDRVDLNDRVLGFPYALQQETVFRNPEIQNRMYGFPGMETTLKETGDELSYDSSEERRRLSEHFLARSRFIKGAHERLATVVRPRNEKIHTIAGLVARRRSGQIMNIEWQQGYHGMALNMSFSAFQGRSMEANGYQKREIRCLHFREVDDAHQTFPGPPLDTATAEDHGANSSTEMFFQDGVDGSLSMVELDITDINGRKRRWICIEISKPLVQASGPVPSELIPMPSSYLKIAAPSDNVLVMTDTRDFDEWLDLSQSPQLDEFKKLTIRGTERGKDANQVRLRMCSDGVPIFATGSKRSIPIASRIDDFLFAKNVTGLPWKETDRRVNNSTKAIRKHEFWERYRSAAEVDKARWKSLQDAMARDDCVVDITFGGEWDEVGPSVQAPQIMWTPTVPPQTGLPPFAPSFRAQGAKKGCASSGSHRTGSSGLRNEMKL</sequence>